<name>A0A016VDF9_9BILA</name>
<gene>
    <name evidence="2" type="primary">Acey_s0012.g1906</name>
    <name evidence="2" type="ORF">Y032_0012g1906</name>
</gene>
<accession>A0A016VDF9</accession>
<proteinExistence type="predicted"/>
<sequence length="69" mass="7632">MRAKRASIEVWKSGVSRTDRLWSTLVNLKTNGERLFCIETSNQTSAKLPLSSPSNVFDSHTTGSSMPMS</sequence>
<keyword evidence="3" id="KW-1185">Reference proteome</keyword>
<evidence type="ECO:0000313" key="2">
    <source>
        <dbReference type="EMBL" id="EYC25460.1"/>
    </source>
</evidence>
<protein>
    <submittedName>
        <fullName evidence="2">Uncharacterized protein</fullName>
    </submittedName>
</protein>
<dbReference type="AlphaFoldDB" id="A0A016VDF9"/>
<comment type="caution">
    <text evidence="2">The sequence shown here is derived from an EMBL/GenBank/DDBJ whole genome shotgun (WGS) entry which is preliminary data.</text>
</comment>
<dbReference type="Proteomes" id="UP000024635">
    <property type="component" value="Unassembled WGS sequence"/>
</dbReference>
<evidence type="ECO:0000313" key="3">
    <source>
        <dbReference type="Proteomes" id="UP000024635"/>
    </source>
</evidence>
<evidence type="ECO:0000256" key="1">
    <source>
        <dbReference type="SAM" id="MobiDB-lite"/>
    </source>
</evidence>
<dbReference type="EMBL" id="JARK01001348">
    <property type="protein sequence ID" value="EYC25460.1"/>
    <property type="molecule type" value="Genomic_DNA"/>
</dbReference>
<feature type="region of interest" description="Disordered" evidence="1">
    <location>
        <begin position="45"/>
        <end position="69"/>
    </location>
</feature>
<organism evidence="2 3">
    <name type="scientific">Ancylostoma ceylanicum</name>
    <dbReference type="NCBI Taxonomy" id="53326"/>
    <lineage>
        <taxon>Eukaryota</taxon>
        <taxon>Metazoa</taxon>
        <taxon>Ecdysozoa</taxon>
        <taxon>Nematoda</taxon>
        <taxon>Chromadorea</taxon>
        <taxon>Rhabditida</taxon>
        <taxon>Rhabditina</taxon>
        <taxon>Rhabditomorpha</taxon>
        <taxon>Strongyloidea</taxon>
        <taxon>Ancylostomatidae</taxon>
        <taxon>Ancylostomatinae</taxon>
        <taxon>Ancylostoma</taxon>
    </lineage>
</organism>
<reference evidence="3" key="1">
    <citation type="journal article" date="2015" name="Nat. Genet.">
        <title>The genome and transcriptome of the zoonotic hookworm Ancylostoma ceylanicum identify infection-specific gene families.</title>
        <authorList>
            <person name="Schwarz E.M."/>
            <person name="Hu Y."/>
            <person name="Antoshechkin I."/>
            <person name="Miller M.M."/>
            <person name="Sternberg P.W."/>
            <person name="Aroian R.V."/>
        </authorList>
    </citation>
    <scope>NUCLEOTIDE SEQUENCE</scope>
    <source>
        <strain evidence="3">HY135</strain>
    </source>
</reference>